<gene>
    <name evidence="2" type="ORF">ACFPIE_12815</name>
</gene>
<dbReference type="EMBL" id="JBHSLF010000024">
    <property type="protein sequence ID" value="MFC5344799.1"/>
    <property type="molecule type" value="Genomic_DNA"/>
</dbReference>
<dbReference type="InterPro" id="IPR001387">
    <property type="entry name" value="Cro/C1-type_HTH"/>
</dbReference>
<evidence type="ECO:0000313" key="2">
    <source>
        <dbReference type="EMBL" id="MFC5344799.1"/>
    </source>
</evidence>
<dbReference type="PANTHER" id="PTHR34475">
    <property type="match status" value="1"/>
</dbReference>
<keyword evidence="3" id="KW-1185">Reference proteome</keyword>
<dbReference type="InterPro" id="IPR010982">
    <property type="entry name" value="Lambda_DNA-bd_dom_sf"/>
</dbReference>
<reference evidence="3" key="1">
    <citation type="journal article" date="2019" name="Int. J. Syst. Evol. Microbiol.">
        <title>The Global Catalogue of Microorganisms (GCM) 10K type strain sequencing project: providing services to taxonomists for standard genome sequencing and annotation.</title>
        <authorList>
            <consortium name="The Broad Institute Genomics Platform"/>
            <consortium name="The Broad Institute Genome Sequencing Center for Infectious Disease"/>
            <person name="Wu L."/>
            <person name="Ma J."/>
        </authorList>
    </citation>
    <scope>NUCLEOTIDE SEQUENCE [LARGE SCALE GENOMIC DNA]</scope>
    <source>
        <strain evidence="3">JCM 12125</strain>
    </source>
</reference>
<keyword evidence="1" id="KW-0812">Transmembrane</keyword>
<dbReference type="CDD" id="cd00093">
    <property type="entry name" value="HTH_XRE"/>
    <property type="match status" value="1"/>
</dbReference>
<dbReference type="InterPro" id="IPR050400">
    <property type="entry name" value="Bact_Cytoskel_RodZ"/>
</dbReference>
<keyword evidence="1" id="KW-1133">Transmembrane helix</keyword>
<feature type="transmembrane region" description="Helical" evidence="1">
    <location>
        <begin position="146"/>
        <end position="163"/>
    </location>
</feature>
<name>A0ABW0FU13_9CAUL</name>
<evidence type="ECO:0000313" key="3">
    <source>
        <dbReference type="Proteomes" id="UP001596152"/>
    </source>
</evidence>
<dbReference type="RefSeq" id="WP_374037758.1">
    <property type="nucleotide sequence ID" value="NZ_CP169082.1"/>
</dbReference>
<dbReference type="PANTHER" id="PTHR34475:SF1">
    <property type="entry name" value="CYTOSKELETON PROTEIN RODZ"/>
    <property type="match status" value="1"/>
</dbReference>
<evidence type="ECO:0000256" key="1">
    <source>
        <dbReference type="SAM" id="Phobius"/>
    </source>
</evidence>
<sequence length="387" mass="40530">MSTDRSEVAIDPIVGQGVMALDTGNVPDEFRAHPDWKDPVPSITDAATLGDGLRKARELSGKSMAELAADTRVHERYLLALEENNQSVLPSRVFAIGYVRAYAHALGLDEQLAVERYKRETPDGSVPLQAPTGVAFEEVRRYSPRIIGGIALLLVAVIGWNVFQRVSLMRAPQPSDIAEIPESWSLGDVPGQEHLRVSIPQPAPADQTVPALYITPGLEAQLTGIDPADTAAIAAATAAPSAPVQAAFNPRGAIYGASATASQVVLQARKAGALVVRLGDGQVLFARQLAAGEAWRAPIGVAATIDVSDPTAFDVYLNGEHGGGLTGVLTPLNQLNTRAAAMARQTAARIEAETQAAQAAAARAAAQTQAAVVQTVATGQQALTPVR</sequence>
<protein>
    <submittedName>
        <fullName evidence="2">Helix-turn-helix domain-containing protein</fullName>
    </submittedName>
</protein>
<accession>A0ABW0FU13</accession>
<organism evidence="2 3">
    <name type="scientific">Brevundimonas staleyi</name>
    <dbReference type="NCBI Taxonomy" id="74326"/>
    <lineage>
        <taxon>Bacteria</taxon>
        <taxon>Pseudomonadati</taxon>
        <taxon>Pseudomonadota</taxon>
        <taxon>Alphaproteobacteria</taxon>
        <taxon>Caulobacterales</taxon>
        <taxon>Caulobacteraceae</taxon>
        <taxon>Brevundimonas</taxon>
    </lineage>
</organism>
<dbReference type="Pfam" id="PF13413">
    <property type="entry name" value="HTH_25"/>
    <property type="match status" value="1"/>
</dbReference>
<proteinExistence type="predicted"/>
<keyword evidence="1" id="KW-0472">Membrane</keyword>
<dbReference type="Proteomes" id="UP001596152">
    <property type="component" value="Unassembled WGS sequence"/>
</dbReference>
<comment type="caution">
    <text evidence="2">The sequence shown here is derived from an EMBL/GenBank/DDBJ whole genome shotgun (WGS) entry which is preliminary data.</text>
</comment>
<dbReference type="Gene3D" id="1.10.260.40">
    <property type="entry name" value="lambda repressor-like DNA-binding domains"/>
    <property type="match status" value="1"/>
</dbReference>